<evidence type="ECO:0000256" key="7">
    <source>
        <dbReference type="ARBA" id="ARBA00023049"/>
    </source>
</evidence>
<sequence length="322" mass="35651">MPSNRLALFVVLSAFVSHAAASRDWGDVSSPTAATPEAIGETGAGCLAGGVRLPPEGEGYKVMHLERNRNYGHPDLIRSIIDLGHATAQGHWGELHVGDLSQPRGGPMRFGHRSHQTGIDADVWFALDPNLIRNADGLRSNIPAPSLLTPDQTRLNHMLWDIRHARVLETAARDPHVDRIFVNAHIKQELCRSVRGDRSWLRKIRPWHRHDDHFHMRLACPADSPDCVPQKPLEPGDGCDASLDWWLSLPAPPATARQPSRAGPLARPAPRLQGGIEWPVISQGLTDSTRLCRGFPRPGRRQTPDNRTCAHRDDRSFDDTSS</sequence>
<reference evidence="10" key="1">
    <citation type="submission" date="2023-03" db="EMBL/GenBank/DDBJ databases">
        <authorList>
            <person name="Pearce D."/>
        </authorList>
    </citation>
    <scope>NUCLEOTIDE SEQUENCE</scope>
    <source>
        <strain evidence="10">Mc</strain>
    </source>
</reference>
<name>A0AA35UT01_METCP</name>
<evidence type="ECO:0000256" key="1">
    <source>
        <dbReference type="ARBA" id="ARBA00022670"/>
    </source>
</evidence>
<protein>
    <submittedName>
        <fullName evidence="10">Penicillin-insensitive murein DD-endopeptidase</fullName>
        <ecNumber evidence="10">3.4.24.-</ecNumber>
    </submittedName>
</protein>
<dbReference type="InterPro" id="IPR005073">
    <property type="entry name" value="Peptidase_M74"/>
</dbReference>
<dbReference type="Proteomes" id="UP001158598">
    <property type="component" value="Chromosome"/>
</dbReference>
<dbReference type="InterPro" id="IPR009045">
    <property type="entry name" value="Zn_M74/Hedgehog-like"/>
</dbReference>
<dbReference type="GO" id="GO:0008237">
    <property type="term" value="F:metallopeptidase activity"/>
    <property type="evidence" value="ECO:0007669"/>
    <property type="project" value="UniProtKB-KW"/>
</dbReference>
<keyword evidence="1" id="KW-0645">Protease</keyword>
<keyword evidence="3 9" id="KW-0732">Signal</keyword>
<dbReference type="AlphaFoldDB" id="A0AA35UT01"/>
<dbReference type="Gene3D" id="3.30.1380.10">
    <property type="match status" value="1"/>
</dbReference>
<evidence type="ECO:0000256" key="5">
    <source>
        <dbReference type="ARBA" id="ARBA00022801"/>
    </source>
</evidence>
<dbReference type="Pfam" id="PF03411">
    <property type="entry name" value="Peptidase_M74"/>
    <property type="match status" value="1"/>
</dbReference>
<feature type="compositionally biased region" description="Basic and acidic residues" evidence="8">
    <location>
        <begin position="302"/>
        <end position="322"/>
    </location>
</feature>
<dbReference type="EC" id="3.4.24.-" evidence="10"/>
<feature type="signal peptide" evidence="9">
    <location>
        <begin position="1"/>
        <end position="19"/>
    </location>
</feature>
<evidence type="ECO:0000256" key="2">
    <source>
        <dbReference type="ARBA" id="ARBA00022723"/>
    </source>
</evidence>
<organism evidence="10 11">
    <name type="scientific">Methylococcus capsulatus</name>
    <dbReference type="NCBI Taxonomy" id="414"/>
    <lineage>
        <taxon>Bacteria</taxon>
        <taxon>Pseudomonadati</taxon>
        <taxon>Pseudomonadota</taxon>
        <taxon>Gammaproteobacteria</taxon>
        <taxon>Methylococcales</taxon>
        <taxon>Methylococcaceae</taxon>
        <taxon>Methylococcus</taxon>
    </lineage>
</organism>
<dbReference type="GO" id="GO:0004252">
    <property type="term" value="F:serine-type endopeptidase activity"/>
    <property type="evidence" value="ECO:0007669"/>
    <property type="project" value="InterPro"/>
</dbReference>
<evidence type="ECO:0000256" key="3">
    <source>
        <dbReference type="ARBA" id="ARBA00022729"/>
    </source>
</evidence>
<evidence type="ECO:0000313" key="11">
    <source>
        <dbReference type="Proteomes" id="UP001158598"/>
    </source>
</evidence>
<evidence type="ECO:0000256" key="8">
    <source>
        <dbReference type="SAM" id="MobiDB-lite"/>
    </source>
</evidence>
<feature type="region of interest" description="Disordered" evidence="8">
    <location>
        <begin position="252"/>
        <end position="274"/>
    </location>
</feature>
<evidence type="ECO:0000256" key="9">
    <source>
        <dbReference type="SAM" id="SignalP"/>
    </source>
</evidence>
<evidence type="ECO:0000313" key="10">
    <source>
        <dbReference type="EMBL" id="CAI8875003.1"/>
    </source>
</evidence>
<dbReference type="GO" id="GO:0046872">
    <property type="term" value="F:metal ion binding"/>
    <property type="evidence" value="ECO:0007669"/>
    <property type="project" value="UniProtKB-KW"/>
</dbReference>
<dbReference type="RefSeq" id="WP_282213334.1">
    <property type="nucleotide sequence ID" value="NZ_OX458332.1"/>
</dbReference>
<dbReference type="SUPFAM" id="SSF55166">
    <property type="entry name" value="Hedgehog/DD-peptidase"/>
    <property type="match status" value="1"/>
</dbReference>
<proteinExistence type="predicted"/>
<accession>A0AA35UT01</accession>
<evidence type="ECO:0000256" key="6">
    <source>
        <dbReference type="ARBA" id="ARBA00022833"/>
    </source>
</evidence>
<keyword evidence="4" id="KW-0574">Periplasm</keyword>
<evidence type="ECO:0000256" key="4">
    <source>
        <dbReference type="ARBA" id="ARBA00022764"/>
    </source>
</evidence>
<dbReference type="GO" id="GO:0006508">
    <property type="term" value="P:proteolysis"/>
    <property type="evidence" value="ECO:0007669"/>
    <property type="project" value="UniProtKB-KW"/>
</dbReference>
<feature type="region of interest" description="Disordered" evidence="8">
    <location>
        <begin position="289"/>
        <end position="322"/>
    </location>
</feature>
<dbReference type="GO" id="GO:0030288">
    <property type="term" value="C:outer membrane-bounded periplasmic space"/>
    <property type="evidence" value="ECO:0007669"/>
    <property type="project" value="InterPro"/>
</dbReference>
<dbReference type="NCBIfam" id="NF006947">
    <property type="entry name" value="PRK09429.1"/>
    <property type="match status" value="1"/>
</dbReference>
<keyword evidence="7" id="KW-0482">Metalloprotease</keyword>
<keyword evidence="6" id="KW-0862">Zinc</keyword>
<dbReference type="EMBL" id="OX458332">
    <property type="protein sequence ID" value="CAI8875003.1"/>
    <property type="molecule type" value="Genomic_DNA"/>
</dbReference>
<gene>
    <name evidence="10" type="ORF">MCNOR_2946</name>
</gene>
<keyword evidence="5 10" id="KW-0378">Hydrolase</keyword>
<keyword evidence="2" id="KW-0479">Metal-binding</keyword>
<feature type="chain" id="PRO_5041236223" evidence="9">
    <location>
        <begin position="20"/>
        <end position="322"/>
    </location>
</feature>